<dbReference type="Proteomes" id="UP000004263">
    <property type="component" value="Unassembled WGS sequence"/>
</dbReference>
<sequence length="352" mass="38470">MVQLIKKISVVIGLTLLSTLSYAQIAGYNVLLVHGFQFGDLSSQPSDAEVYERRLISDFWEQRAEGRLNWSSAERVEGKISQQIFEQAKRYSAQGTCALGCVVVLHSTGDQVMRHFLANQEEWLRNAGYEPLNIVATIDFGGAGGGTDFADLAVGVVTNESIPQWIKTTIGAFLKIDLSNANTESLGVVNDLTYSGARSIAPQPNHIPRLRFSGSGGNTNPLKVLLSGYSDGVVPASSSCAAASPAAIDSCSNSIGYSGKLTSKNGPSGLMYNHFPVLMSKHYGHGPLKEDNHKGTVTYVQNNFNVGFDVDFDTYRKKVPWWQFWRESGTFQLVSGSDSKSMSRLIYDTFNR</sequence>
<dbReference type="RefSeq" id="WP_007018017.1">
    <property type="nucleotide sequence ID" value="NZ_CH724115.1"/>
</dbReference>
<name>Q1N4B9_9GAMM</name>
<evidence type="ECO:0000313" key="2">
    <source>
        <dbReference type="Proteomes" id="UP000004263"/>
    </source>
</evidence>
<dbReference type="AlphaFoldDB" id="Q1N4B9"/>
<dbReference type="HOGENOM" id="CLU_786809_0_0_6"/>
<protein>
    <submittedName>
        <fullName evidence="1">Uncharacterized protein</fullName>
    </submittedName>
</protein>
<gene>
    <name evidence="1" type="ORF">RED65_14657</name>
</gene>
<comment type="caution">
    <text evidence="1">The sequence shown here is derived from an EMBL/GenBank/DDBJ whole genome shotgun (WGS) entry which is preliminary data.</text>
</comment>
<reference evidence="1 2" key="1">
    <citation type="submission" date="2006-03" db="EMBL/GenBank/DDBJ databases">
        <authorList>
            <person name="Pinhassi J."/>
            <person name="Pedros-Alio C."/>
            <person name="Ferriera S."/>
            <person name="Johnson J."/>
            <person name="Kravitz S."/>
            <person name="Halpern A."/>
            <person name="Remington K."/>
            <person name="Beeson K."/>
            <person name="Tran B."/>
            <person name="Rogers Y.-H."/>
            <person name="Friedman R."/>
            <person name="Venter J.C."/>
        </authorList>
    </citation>
    <scope>NUCLEOTIDE SEQUENCE [LARGE SCALE GENOMIC DNA]</scope>
    <source>
        <strain evidence="1 2">RED65</strain>
    </source>
</reference>
<dbReference type="EMBL" id="AAQH01000003">
    <property type="protein sequence ID" value="EAT12946.1"/>
    <property type="molecule type" value="Genomic_DNA"/>
</dbReference>
<dbReference type="OrthoDB" id="6189739at2"/>
<evidence type="ECO:0000313" key="1">
    <source>
        <dbReference type="EMBL" id="EAT12946.1"/>
    </source>
</evidence>
<organism evidence="1 2">
    <name type="scientific">Bermanella marisrubri</name>
    <dbReference type="NCBI Taxonomy" id="207949"/>
    <lineage>
        <taxon>Bacteria</taxon>
        <taxon>Pseudomonadati</taxon>
        <taxon>Pseudomonadota</taxon>
        <taxon>Gammaproteobacteria</taxon>
        <taxon>Oceanospirillales</taxon>
        <taxon>Oceanospirillaceae</taxon>
        <taxon>Bermanella</taxon>
    </lineage>
</organism>
<keyword evidence="2" id="KW-1185">Reference proteome</keyword>
<proteinExistence type="predicted"/>
<accession>Q1N4B9</accession>